<feature type="transmembrane region" description="Helical" evidence="2">
    <location>
        <begin position="263"/>
        <end position="289"/>
    </location>
</feature>
<evidence type="ECO:0000313" key="4">
    <source>
        <dbReference type="EMBL" id="MFD1600093.1"/>
    </source>
</evidence>
<evidence type="ECO:0000256" key="2">
    <source>
        <dbReference type="SAM" id="Phobius"/>
    </source>
</evidence>
<evidence type="ECO:0000259" key="3">
    <source>
        <dbReference type="Pfam" id="PF00535"/>
    </source>
</evidence>
<dbReference type="InterPro" id="IPR029044">
    <property type="entry name" value="Nucleotide-diphossugar_trans"/>
</dbReference>
<feature type="region of interest" description="Disordered" evidence="1">
    <location>
        <begin position="337"/>
        <end position="371"/>
    </location>
</feature>
<accession>A0ABD6CPI0</accession>
<dbReference type="PANTHER" id="PTHR48090">
    <property type="entry name" value="UNDECAPRENYL-PHOSPHATE 4-DEOXY-4-FORMAMIDO-L-ARABINOSE TRANSFERASE-RELATED"/>
    <property type="match status" value="1"/>
</dbReference>
<dbReference type="RefSeq" id="WP_256421145.1">
    <property type="nucleotide sequence ID" value="NZ_JANHDI010000006.1"/>
</dbReference>
<gene>
    <name evidence="4" type="ORF">ACFSBX_14105</name>
</gene>
<dbReference type="AlphaFoldDB" id="A0ABD6CPI0"/>
<comment type="caution">
    <text evidence="4">The sequence shown here is derived from an EMBL/GenBank/DDBJ whole genome shotgun (WGS) entry which is preliminary data.</text>
</comment>
<keyword evidence="2" id="KW-0812">Transmembrane</keyword>
<keyword evidence="5" id="KW-1185">Reference proteome</keyword>
<organism evidence="4 5">
    <name type="scientific">Halobellus rarus</name>
    <dbReference type="NCBI Taxonomy" id="1126237"/>
    <lineage>
        <taxon>Archaea</taxon>
        <taxon>Methanobacteriati</taxon>
        <taxon>Methanobacteriota</taxon>
        <taxon>Stenosarchaea group</taxon>
        <taxon>Halobacteria</taxon>
        <taxon>Halobacteriales</taxon>
        <taxon>Haloferacaceae</taxon>
        <taxon>Halobellus</taxon>
    </lineage>
</organism>
<dbReference type="InterPro" id="IPR050256">
    <property type="entry name" value="Glycosyltransferase_2"/>
</dbReference>
<keyword evidence="2" id="KW-0472">Membrane</keyword>
<dbReference type="EMBL" id="JBHUDK010000012">
    <property type="protein sequence ID" value="MFD1600093.1"/>
    <property type="molecule type" value="Genomic_DNA"/>
</dbReference>
<dbReference type="InterPro" id="IPR001173">
    <property type="entry name" value="Glyco_trans_2-like"/>
</dbReference>
<proteinExistence type="predicted"/>
<reference evidence="4 5" key="1">
    <citation type="journal article" date="2019" name="Int. J. Syst. Evol. Microbiol.">
        <title>The Global Catalogue of Microorganisms (GCM) 10K type strain sequencing project: providing services to taxonomists for standard genome sequencing and annotation.</title>
        <authorList>
            <consortium name="The Broad Institute Genomics Platform"/>
            <consortium name="The Broad Institute Genome Sequencing Center for Infectious Disease"/>
            <person name="Wu L."/>
            <person name="Ma J."/>
        </authorList>
    </citation>
    <scope>NUCLEOTIDE SEQUENCE [LARGE SCALE GENOMIC DNA]</scope>
    <source>
        <strain evidence="4 5">CGMCC 1.12121</strain>
    </source>
</reference>
<dbReference type="CDD" id="cd04179">
    <property type="entry name" value="DPM_DPG-synthase_like"/>
    <property type="match status" value="1"/>
</dbReference>
<dbReference type="SUPFAM" id="SSF53448">
    <property type="entry name" value="Nucleotide-diphospho-sugar transferases"/>
    <property type="match status" value="1"/>
</dbReference>
<evidence type="ECO:0000256" key="1">
    <source>
        <dbReference type="SAM" id="MobiDB-lite"/>
    </source>
</evidence>
<dbReference type="Pfam" id="PF00535">
    <property type="entry name" value="Glycos_transf_2"/>
    <property type="match status" value="1"/>
</dbReference>
<evidence type="ECO:0000313" key="5">
    <source>
        <dbReference type="Proteomes" id="UP001597085"/>
    </source>
</evidence>
<dbReference type="Gene3D" id="3.90.550.10">
    <property type="entry name" value="Spore Coat Polysaccharide Biosynthesis Protein SpsA, Chain A"/>
    <property type="match status" value="1"/>
</dbReference>
<keyword evidence="2" id="KW-1133">Transmembrane helix</keyword>
<protein>
    <submittedName>
        <fullName evidence="4">Glycosyltransferase family 2 protein</fullName>
    </submittedName>
</protein>
<dbReference type="PANTHER" id="PTHR48090:SF7">
    <property type="entry name" value="RFBJ PROTEIN"/>
    <property type="match status" value="1"/>
</dbReference>
<sequence length="371" mass="40595">MYDGQTIGVVVPAHNEADLVGDVIETMPAYVDRIYAIDDASTDSTWDEMRESARRVNGGTWEEDVFNVDSDHSSRVVTVQHERNRGAGAAVKTGYACALEDGIDVVAVMDGDGQMDPAQLDRILEPVTSGEVTYSKGNRLASREDYESMSNWRLFGNVSLTLLTRVASGYWELSDPQNGFTAISNEGLRSIGFERLYDEYGFLNHVLFALNINREPIADVSHPAVYADEMSGINYWTFIPSVSLLLGRNFLERLVRSYVVRRFHPLVVCYVIGTLATVTGVAGGVYALSSPVVNTFLGGMVSVTAGTLGTLLLVLGLWFDVSENEGLVRKVEHSRRRVPDTEADEVPEVPSGFEVYQDGGTTATSAEGDPE</sequence>
<dbReference type="Proteomes" id="UP001597085">
    <property type="component" value="Unassembled WGS sequence"/>
</dbReference>
<feature type="transmembrane region" description="Helical" evidence="2">
    <location>
        <begin position="295"/>
        <end position="319"/>
    </location>
</feature>
<name>A0ABD6CPI0_9EURY</name>
<feature type="domain" description="Glycosyltransferase 2-like" evidence="3">
    <location>
        <begin position="9"/>
        <end position="183"/>
    </location>
</feature>